<feature type="region of interest" description="Disordered" evidence="2">
    <location>
        <begin position="284"/>
        <end position="386"/>
    </location>
</feature>
<dbReference type="PROSITE" id="PS50011">
    <property type="entry name" value="PROTEIN_KINASE_DOM"/>
    <property type="match status" value="1"/>
</dbReference>
<feature type="domain" description="Protein kinase" evidence="3">
    <location>
        <begin position="11"/>
        <end position="266"/>
    </location>
</feature>
<organism evidence="4 5">
    <name type="scientific">Blattamonas nauphoetae</name>
    <dbReference type="NCBI Taxonomy" id="2049346"/>
    <lineage>
        <taxon>Eukaryota</taxon>
        <taxon>Metamonada</taxon>
        <taxon>Preaxostyla</taxon>
        <taxon>Oxymonadida</taxon>
        <taxon>Blattamonas</taxon>
    </lineage>
</organism>
<keyword evidence="1" id="KW-0175">Coiled coil</keyword>
<dbReference type="SUPFAM" id="SSF56112">
    <property type="entry name" value="Protein kinase-like (PK-like)"/>
    <property type="match status" value="1"/>
</dbReference>
<dbReference type="InterPro" id="IPR033489">
    <property type="entry name" value="RBBP6"/>
</dbReference>
<proteinExistence type="predicted"/>
<feature type="compositionally biased region" description="Basic and acidic residues" evidence="2">
    <location>
        <begin position="2729"/>
        <end position="2786"/>
    </location>
</feature>
<dbReference type="SMART" id="SM00220">
    <property type="entry name" value="S_TKc"/>
    <property type="match status" value="1"/>
</dbReference>
<evidence type="ECO:0000259" key="3">
    <source>
        <dbReference type="PROSITE" id="PS50011"/>
    </source>
</evidence>
<feature type="region of interest" description="Disordered" evidence="2">
    <location>
        <begin position="1734"/>
        <end position="2249"/>
    </location>
</feature>
<protein>
    <submittedName>
        <fullName evidence="4">Salivary glue protein Sgs-4</fullName>
    </submittedName>
</protein>
<dbReference type="InterPro" id="IPR000719">
    <property type="entry name" value="Prot_kinase_dom"/>
</dbReference>
<dbReference type="InterPro" id="IPR011009">
    <property type="entry name" value="Kinase-like_dom_sf"/>
</dbReference>
<dbReference type="PANTHER" id="PTHR15439">
    <property type="entry name" value="RETINOBLASTOMA-BINDING PROTEIN 6"/>
    <property type="match status" value="1"/>
</dbReference>
<dbReference type="Proteomes" id="UP001281761">
    <property type="component" value="Unassembled WGS sequence"/>
</dbReference>
<evidence type="ECO:0000256" key="2">
    <source>
        <dbReference type="SAM" id="MobiDB-lite"/>
    </source>
</evidence>
<evidence type="ECO:0000313" key="5">
    <source>
        <dbReference type="Proteomes" id="UP001281761"/>
    </source>
</evidence>
<feature type="region of interest" description="Disordered" evidence="2">
    <location>
        <begin position="1453"/>
        <end position="1524"/>
    </location>
</feature>
<name>A0ABQ9XA15_9EUKA</name>
<feature type="region of interest" description="Disordered" evidence="2">
    <location>
        <begin position="1102"/>
        <end position="1152"/>
    </location>
</feature>
<feature type="region of interest" description="Disordered" evidence="2">
    <location>
        <begin position="2726"/>
        <end position="2786"/>
    </location>
</feature>
<sequence>MADRIIVPEGYSCVRIVYSGGTVMVVEMIEKSTSIHYTGKIVQCLTQNDIDQFNREAGRLKTFDHPRIIKLKEVITINDIKVMVMELGGKPLSEIMKDFISRRVLMPRNEVYRVIEDISSALEMMHNHSSGRTAHGDIKIANILIGRDGHAKLCDFGVTESEEVSLTQLEMPQLYVSPERLESETGEATCEADVWALGVVLYWLLFGEPPFKAKKMLQLIRDIASFKAVSIPNSCGEEERALLMRMMDPCAESRITCRQLRLSKSFQCIVNTIDGVWKLKNDEQAQRVEAEDEKKKAETERARMEEEKKKAETERGKMEEEKQKAETEKARMEEEKNQAEAKRSWMEEEKKKAELERTRMEAEKKKAEEKAKSVEEEKERSEREKREMTEKIERMRVMMRAEWSGTDSLQIYDRTAHTLTPTTLTQIVKLKKANKWRTAFTLPIDEGEWELLIRGQDVFWTVMLGFVRHPLPEDATQFQCGAWNSGIGGHFSLENGGMWKGGEFKPQGTNKKCDRVGQTAAIRVNMSTREARLFVDDLEQPGIFPDIPSPLCLGISTHNQNAPVEVLHLARSDILMRIALTKQAQILSTKIKTLEDEKKKMEDTRRKTEEEKLKAETERAKMEEEKEKSEREKREMAEKMKQMRKMMGQEWTGEEALKTFNGAVHQVKDNVLTQIVKLDKITDWRTAFTFPIDEGEWELNIRGSDTIWNLSVLFSLFMFSALGYLKHPLPENATLFQCGSFFGGIGGHFLLSSGGMWQGGPFKLAGTNKKCDRVGQTAAIRVNMSTREARLFVDDSEQPGIFTDIPSPLCLGISTQNQHSHIQILHLARTDLLMNLKHANQQTLSMSSRMKTLEEEKKKAETESARMEEEKEKCQREMRKMLEKMKRMRMMLRTEWVGTESLHTIDRTVHSLTPTTLTQIIKLEKGDDWSSAFTFSIDEGEWELKIRRTEQTGQGVSVFVSLFIFSALGFLKHPLPEDATRNSCGSDSDGRGGDFVLYDGRMWKSGKEFKPAGTNKKCDRAGQTAALRVNMSTRTARLFVDDEAQPGIFTDIPSPLCLGISTYSKNLSVEVLHLARSDVLKRIALTKQTQIMSTKIKTLEDEKKKMEDTRRKREEEKLKAEMERTRMEEEKKKAESERARMEEEKGKAEAERAKMEVAKQQAERERARMEEENQKAEEMLKTIAEQKGQVEREKEGLSNEVKRTLQELEETRSEKEKSEREKREMAEKMKQMRKMMGQEWTGEEALKTFNGAVHQVKDNVLTQIVKLDKITDWRTAFTFPIDEGEWELNIRGSDTSWNVSVFFSLLIFSALGFLKHPLPENALRTCCGPYAGRIGGDFLLKSGGMWQGGQFKPAGTNKKCDRIGQTAAIRVNMRTREARLFVDDSEQPGIFTDIPSPLCLGISTHEKNTAIEVVHLARSDILMTLERANQQVHVLSAKIKSFDEEKKQIEEAKRKAEEAKKKSEAERAKMEEDKRKTEEKMRIAEEQKRQAEKEKEKLSDEVKKMGKALGEAREGKEKSEREKREMSEKINRMRTMVPTVWAGQDAFQTLDTTVHKFDVSTFTQIIKLEKDIEWRTAFTFPIDEGEWEFKIKTIEHPFLNVMLGFLRHPLPENAIRTCCGSHPNRIGGDFLLWKGSMWQGGEFKPIGTNKKCDRVGQTAAIRVSMSTREARLFVDDEEQPGIFTDVPSPLCLGITTQDSNKPIDILHLARTDHLKTGLESPSFSISARMSTLKDAKKKAETERARMEEAKKKAETERARMEEEKKKAETERARMEEEKKKAETERARMEEEKKKAETERARMEEAKKKAETERARMEEAKKKAETERARMEEEKKKAETERARMEEEKKKAETERAKMEEEKKNAETERARMEEAKKKAETERARMEEEKKKAETERARMEEEKKKAETERARMEEAKKKAETERARMEEAKKKAETERARMEEEKKKAETERARMEEEKKKAETERAKMEEEKKNAETERARMEEAKKKAETERARMEEEKKKAETERARMEEEKKKAETERARMEEAKKKAETERARMEEAKKKAETERARMEEEKKKAETERARMEEEKKKAETERARMEEEKKKAETERARMEEEKKKAETERARMEEEKKKAETERARMEEEKKNAETERARMEEAKKKAETERARMEEAKKKAETERARMEEEKKKAETERARMEEEKKKAETERARMEEEKKKAETERARMEEAKKKAETERARMEEEKKKAETERARMEEEKKNAETERRKMEEETLKLEVKMDLMKHLRTDWKGTDALQIYDRTSHTLTPTTLTQIVKIEKGWRTAFTFPINEGEWEFKIRGNDQSWTVMLGFIKHELPKDATQNTCGSYFGGIGGDFLLYSGGMWQGGEFKPAGTNKKCDRVGQTAAIRVNMSTREARLFVDDSEQPGIFTDIPSPLCLGISTAFQIENSSIDVLHLVRTDIRKTEQTNQILIQSPRMKTMEEERTKFLEMTRQQEEKYQTLLNNMRSVEAERTEWKERSSRAERELKQIQISMLQAEQQRCEELKIRLAREKAENDARLKKTDDLCRTKQDAPGTPNNAVLSELTDHEDNPRAAVKCESWLHVHRFITSAEDHDVVQIQRLLDLIINILNLACDDNIPLTNKRLLEQSLLKLHSTPSTSHRILQRAVLALSIFAYAENPPLMVVESTEFDAMNETILDLSQRLTELEHRHTEDVTRANLQTQQIDNPSERIKRLEKEGDLLREQVGIEQRRRERAEDEKMKADNERVKMEKEKKKAEEGKRLAEERQKKSEEQKVQAERENEKLSDEVKRTLQNLGEVREMKEKSERENREMAEKMKLRLVHLPIWVGTESLKTIDRTAHRLTPTTLTQIIKLEKDTEWRSAFTFPIDEGEWELKIRGNHTLWFMMLGFLRHPLPENATQFQCGSWKGGIGSDFSLWKGGMWKGREFKPAGTNKKCDRVGQTAAIRVNMSTREARLFVDDSEQPGIFTDIPSPLCLGITTHDQNAPIEVLYLATTDSLKTEHTKWTLSRSARINALEEEKLGAEGKMDRMRMMLRTEWVGTESLKTLDRTAHTLTPTTLTQIVALEKGWKTAFTFPIDEGEWELKIKRLEKIDSYVTIGFLRYPLPENATRIHCGLQISGIGGDFDLWKGGMWKGKQFKPAGTNKTCDRVGQTAAIRVNMSTREARLFVDDAEQPGIFPDIPSPLCLGITTHDQNKPIHVLHLARTDVLKTERDTQQAHVLSARITALEEEKKKADENTRKAEEMRGQAEKEKEKLSDEVKKTLQELGEARERKDVCEREKREMAEKMERMRMMMRAEWDGTESLTTIDRTAHTLTPTTLTQIVKLKTGEWRTAFTFPIDEGEWELKIRGNDTSWNVMLGFLRHPLPENATQNQCGYYYSGIGGHFIIWSGGMWHAGKEFKPTGTNKKCDRAGQTAVIRVNMSTREARLFVDDSEQPGIFTDIPSPLCLGISTAFQIENRSIDVLHLVRTDIRKTDHTNQTLIQSPRTKTLEEENTQLLERTRQQEDKYQTLLNNMRTVEAERAEWKERSSRAEMELKQTRALVMEEEQRRWEETNARLERETAENEARLKKTEDALRTLQAAPGQTTLAHLPSPVGKPPQ</sequence>
<feature type="coiled-coil region" evidence="1">
    <location>
        <begin position="836"/>
        <end position="891"/>
    </location>
</feature>
<keyword evidence="5" id="KW-1185">Reference proteome</keyword>
<dbReference type="Gene3D" id="1.10.510.10">
    <property type="entry name" value="Transferase(Phosphotransferase) domain 1"/>
    <property type="match status" value="1"/>
</dbReference>
<comment type="caution">
    <text evidence="4">The sequence shown here is derived from an EMBL/GenBank/DDBJ whole genome shotgun (WGS) entry which is preliminary data.</text>
</comment>
<evidence type="ECO:0000313" key="4">
    <source>
        <dbReference type="EMBL" id="KAK2949387.1"/>
    </source>
</evidence>
<accession>A0ABQ9XA15</accession>
<feature type="coiled-coil region" evidence="1">
    <location>
        <begin position="2472"/>
        <end position="2535"/>
    </location>
</feature>
<dbReference type="Pfam" id="PF00069">
    <property type="entry name" value="Pkinase"/>
    <property type="match status" value="1"/>
</dbReference>
<dbReference type="PANTHER" id="PTHR15439:SF0">
    <property type="entry name" value="CELL DIVISION CYCLE AND APOPTOSIS REGULATOR PROTEIN 1-RELATED"/>
    <property type="match status" value="1"/>
</dbReference>
<feature type="region of interest" description="Disordered" evidence="2">
    <location>
        <begin position="598"/>
        <end position="634"/>
    </location>
</feature>
<reference evidence="4 5" key="1">
    <citation type="journal article" date="2022" name="bioRxiv">
        <title>Genomics of Preaxostyla Flagellates Illuminates Evolutionary Transitions and the Path Towards Mitochondrial Loss.</title>
        <authorList>
            <person name="Novak L.V.F."/>
            <person name="Treitli S.C."/>
            <person name="Pyrih J."/>
            <person name="Halakuc P."/>
            <person name="Pipaliya S.V."/>
            <person name="Vacek V."/>
            <person name="Brzon O."/>
            <person name="Soukal P."/>
            <person name="Eme L."/>
            <person name="Dacks J.B."/>
            <person name="Karnkowska A."/>
            <person name="Elias M."/>
            <person name="Hampl V."/>
        </authorList>
    </citation>
    <scope>NUCLEOTIDE SEQUENCE [LARGE SCALE GENOMIC DNA]</scope>
    <source>
        <strain evidence="4">NAU3</strain>
        <tissue evidence="4">Gut</tissue>
    </source>
</reference>
<gene>
    <name evidence="4" type="ORF">BLNAU_15683</name>
</gene>
<evidence type="ECO:0000256" key="1">
    <source>
        <dbReference type="SAM" id="Coils"/>
    </source>
</evidence>
<feature type="region of interest" description="Disordered" evidence="2">
    <location>
        <begin position="3232"/>
        <end position="3260"/>
    </location>
</feature>
<dbReference type="EMBL" id="JARBJD010000157">
    <property type="protein sequence ID" value="KAK2949387.1"/>
    <property type="molecule type" value="Genomic_DNA"/>
</dbReference>
<feature type="coiled-coil region" evidence="1">
    <location>
        <begin position="3489"/>
        <end position="3584"/>
    </location>
</feature>